<feature type="coiled-coil region" evidence="1">
    <location>
        <begin position="90"/>
        <end position="117"/>
    </location>
</feature>
<dbReference type="EMBL" id="LUGH01000015">
    <property type="protein sequence ID" value="OBZ91297.1"/>
    <property type="molecule type" value="Genomic_DNA"/>
</dbReference>
<proteinExistence type="predicted"/>
<dbReference type="STRING" id="101091.A0A1C7NQB2"/>
<reference evidence="3 4" key="1">
    <citation type="submission" date="2016-03" db="EMBL/GenBank/DDBJ databases">
        <title>Choanephora cucurbitarum.</title>
        <authorList>
            <person name="Min B."/>
            <person name="Park H."/>
            <person name="Park J.-H."/>
            <person name="Shin H.-D."/>
            <person name="Choi I.-G."/>
        </authorList>
    </citation>
    <scope>NUCLEOTIDE SEQUENCE [LARGE SCALE GENOMIC DNA]</scope>
    <source>
        <strain evidence="3 4">KUS-F28377</strain>
    </source>
</reference>
<evidence type="ECO:0000313" key="3">
    <source>
        <dbReference type="EMBL" id="OBZ91297.1"/>
    </source>
</evidence>
<feature type="compositionally biased region" description="Polar residues" evidence="2">
    <location>
        <begin position="1"/>
        <end position="19"/>
    </location>
</feature>
<keyword evidence="1" id="KW-0175">Coiled coil</keyword>
<protein>
    <submittedName>
        <fullName evidence="3">Uncharacterized protein</fullName>
    </submittedName>
</protein>
<feature type="region of interest" description="Disordered" evidence="2">
    <location>
        <begin position="1"/>
        <end position="57"/>
    </location>
</feature>
<keyword evidence="4" id="KW-1185">Reference proteome</keyword>
<dbReference type="AlphaFoldDB" id="A0A1C7NQB2"/>
<comment type="caution">
    <text evidence="3">The sequence shown here is derived from an EMBL/GenBank/DDBJ whole genome shotgun (WGS) entry which is preliminary data.</text>
</comment>
<name>A0A1C7NQB2_9FUNG</name>
<sequence length="168" mass="18969">MSQSAQNNLPSMKPEQQSEVPDLSNPYVYPSNPVAHETRDQDFTPTSSTFNQTQSSEVDPELSKFKSFFWKKTGELQSTLGSMAGWTSWQETGEKTKHDAELEYKRAEERLNKGEASRIHGEYDRLMGYATYAVGHIAGDNDMQAKANQRKERGLAEIQKSSNGHSQF</sequence>
<evidence type="ECO:0000256" key="2">
    <source>
        <dbReference type="SAM" id="MobiDB-lite"/>
    </source>
</evidence>
<feature type="compositionally biased region" description="Polar residues" evidence="2">
    <location>
        <begin position="43"/>
        <end position="57"/>
    </location>
</feature>
<dbReference type="InParanoid" id="A0A1C7NQB2"/>
<dbReference type="OrthoDB" id="9999611at2759"/>
<evidence type="ECO:0000256" key="1">
    <source>
        <dbReference type="SAM" id="Coils"/>
    </source>
</evidence>
<gene>
    <name evidence="3" type="ORF">A0J61_00627</name>
</gene>
<evidence type="ECO:0000313" key="4">
    <source>
        <dbReference type="Proteomes" id="UP000093000"/>
    </source>
</evidence>
<feature type="compositionally biased region" description="Polar residues" evidence="2">
    <location>
        <begin position="159"/>
        <end position="168"/>
    </location>
</feature>
<feature type="region of interest" description="Disordered" evidence="2">
    <location>
        <begin position="143"/>
        <end position="168"/>
    </location>
</feature>
<organism evidence="3 4">
    <name type="scientific">Choanephora cucurbitarum</name>
    <dbReference type="NCBI Taxonomy" id="101091"/>
    <lineage>
        <taxon>Eukaryota</taxon>
        <taxon>Fungi</taxon>
        <taxon>Fungi incertae sedis</taxon>
        <taxon>Mucoromycota</taxon>
        <taxon>Mucoromycotina</taxon>
        <taxon>Mucoromycetes</taxon>
        <taxon>Mucorales</taxon>
        <taxon>Mucorineae</taxon>
        <taxon>Choanephoraceae</taxon>
        <taxon>Choanephoroideae</taxon>
        <taxon>Choanephora</taxon>
    </lineage>
</organism>
<dbReference type="Proteomes" id="UP000093000">
    <property type="component" value="Unassembled WGS sequence"/>
</dbReference>
<accession>A0A1C7NQB2</accession>